<dbReference type="GO" id="GO:0005524">
    <property type="term" value="F:ATP binding"/>
    <property type="evidence" value="ECO:0007669"/>
    <property type="project" value="UniProtKB-UniRule"/>
</dbReference>
<dbReference type="InterPro" id="IPR022310">
    <property type="entry name" value="NAD/GMP_synthase"/>
</dbReference>
<dbReference type="GO" id="GO:0003952">
    <property type="term" value="F:NAD+ synthase (glutamine-hydrolyzing) activity"/>
    <property type="evidence" value="ECO:0007669"/>
    <property type="project" value="InterPro"/>
</dbReference>
<feature type="binding site" evidence="8">
    <location>
        <position position="148"/>
    </location>
    <ligand>
        <name>Mg(2+)</name>
        <dbReference type="ChEBI" id="CHEBI:18420"/>
    </ligand>
</feature>
<feature type="binding site" evidence="8">
    <location>
        <position position="163"/>
    </location>
    <ligand>
        <name>deamido-NAD(+)</name>
        <dbReference type="ChEBI" id="CHEBI:58437"/>
        <note>ligand shared between two neighboring subunits</note>
    </ligand>
</feature>
<dbReference type="CDD" id="cd00553">
    <property type="entry name" value="NAD_synthase"/>
    <property type="match status" value="1"/>
</dbReference>
<feature type="binding site" evidence="8">
    <location>
        <position position="172"/>
    </location>
    <ligand>
        <name>ATP</name>
        <dbReference type="ChEBI" id="CHEBI:30616"/>
    </ligand>
</feature>
<dbReference type="GO" id="GO:0004359">
    <property type="term" value="F:glutaminase activity"/>
    <property type="evidence" value="ECO:0007669"/>
    <property type="project" value="InterPro"/>
</dbReference>
<dbReference type="EMBL" id="NDWU01000016">
    <property type="protein sequence ID" value="PUA31523.1"/>
    <property type="molecule type" value="Genomic_DNA"/>
</dbReference>
<feature type="domain" description="NAD/GMP synthase" evidence="11">
    <location>
        <begin position="18"/>
        <end position="258"/>
    </location>
</feature>
<keyword evidence="5 8" id="KW-0067">ATP-binding</keyword>
<comment type="pathway">
    <text evidence="8">Cofactor biosynthesis; NAD(+) biosynthesis; NAD(+) from deamido-NAD(+) (ammonia route): step 1/1.</text>
</comment>
<feature type="binding site" evidence="8">
    <location>
        <position position="143"/>
    </location>
    <ligand>
        <name>ATP</name>
        <dbReference type="ChEBI" id="CHEBI:30616"/>
    </ligand>
</feature>
<evidence type="ECO:0000256" key="3">
    <source>
        <dbReference type="ARBA" id="ARBA00022723"/>
    </source>
</evidence>
<dbReference type="GO" id="GO:0009435">
    <property type="term" value="P:NAD+ biosynthetic process"/>
    <property type="evidence" value="ECO:0007669"/>
    <property type="project" value="UniProtKB-UniRule"/>
</dbReference>
<comment type="function">
    <text evidence="8">Catalyzes the ATP-dependent amidation of deamido-NAD to form NAD. Uses ammonia as a nitrogen source.</text>
</comment>
<dbReference type="GO" id="GO:0046872">
    <property type="term" value="F:metal ion binding"/>
    <property type="evidence" value="ECO:0007669"/>
    <property type="project" value="UniProtKB-KW"/>
</dbReference>
<dbReference type="SUPFAM" id="SSF52402">
    <property type="entry name" value="Adenine nucleotide alpha hydrolases-like"/>
    <property type="match status" value="1"/>
</dbReference>
<gene>
    <name evidence="8" type="primary">nadE</name>
    <name evidence="12" type="ORF">B9J98_06130</name>
</gene>
<comment type="catalytic activity">
    <reaction evidence="8 10">
        <text>deamido-NAD(+) + NH4(+) + ATP = AMP + diphosphate + NAD(+) + H(+)</text>
        <dbReference type="Rhea" id="RHEA:21188"/>
        <dbReference type="ChEBI" id="CHEBI:15378"/>
        <dbReference type="ChEBI" id="CHEBI:28938"/>
        <dbReference type="ChEBI" id="CHEBI:30616"/>
        <dbReference type="ChEBI" id="CHEBI:33019"/>
        <dbReference type="ChEBI" id="CHEBI:57540"/>
        <dbReference type="ChEBI" id="CHEBI:58437"/>
        <dbReference type="ChEBI" id="CHEBI:456215"/>
        <dbReference type="EC" id="6.3.1.5"/>
    </reaction>
</comment>
<feature type="binding site" evidence="8">
    <location>
        <begin position="38"/>
        <end position="45"/>
    </location>
    <ligand>
        <name>ATP</name>
        <dbReference type="ChEBI" id="CHEBI:30616"/>
    </ligand>
</feature>
<keyword evidence="2 8" id="KW-0436">Ligase</keyword>
<keyword evidence="7 8" id="KW-0520">NAD</keyword>
<dbReference type="NCBIfam" id="NF010587">
    <property type="entry name" value="PRK13980.1"/>
    <property type="match status" value="1"/>
</dbReference>
<dbReference type="GO" id="GO:0005737">
    <property type="term" value="C:cytoplasm"/>
    <property type="evidence" value="ECO:0007669"/>
    <property type="project" value="InterPro"/>
</dbReference>
<dbReference type="InterPro" id="IPR014729">
    <property type="entry name" value="Rossmann-like_a/b/a_fold"/>
</dbReference>
<evidence type="ECO:0000256" key="10">
    <source>
        <dbReference type="RuleBase" id="RU003812"/>
    </source>
</evidence>
<comment type="caution">
    <text evidence="12">The sequence shown here is derived from an EMBL/GenBank/DDBJ whole genome shotgun (WGS) entry which is preliminary data.</text>
</comment>
<evidence type="ECO:0000256" key="9">
    <source>
        <dbReference type="RuleBase" id="RU003811"/>
    </source>
</evidence>
<accession>A0A2R7Y242</accession>
<dbReference type="PANTHER" id="PTHR23090:SF9">
    <property type="entry name" value="GLUTAMINE-DEPENDENT NAD(+) SYNTHETASE"/>
    <property type="match status" value="1"/>
</dbReference>
<feature type="binding site" evidence="8">
    <location>
        <position position="194"/>
    </location>
    <ligand>
        <name>ATP</name>
        <dbReference type="ChEBI" id="CHEBI:30616"/>
    </ligand>
</feature>
<keyword evidence="6 8" id="KW-0460">Magnesium</keyword>
<evidence type="ECO:0000256" key="1">
    <source>
        <dbReference type="ARBA" id="ARBA00005859"/>
    </source>
</evidence>
<dbReference type="EC" id="6.3.1.5" evidence="8 10"/>
<evidence type="ECO:0000256" key="7">
    <source>
        <dbReference type="ARBA" id="ARBA00023027"/>
    </source>
</evidence>
<feature type="binding site" description="in other chain" evidence="8">
    <location>
        <position position="123"/>
    </location>
    <ligand>
        <name>deamido-NAD(+)</name>
        <dbReference type="ChEBI" id="CHEBI:58437"/>
        <note>ligand shared between two neighboring subunits</note>
    </ligand>
</feature>
<proteinExistence type="inferred from homology"/>
<keyword evidence="3 8" id="KW-0479">Metal-binding</keyword>
<comment type="subunit">
    <text evidence="8">Homodimer.</text>
</comment>
<keyword evidence="4 8" id="KW-0547">Nucleotide-binding</keyword>
<feature type="binding site" description="in other chain" evidence="8">
    <location>
        <begin position="254"/>
        <end position="255"/>
    </location>
    <ligand>
        <name>deamido-NAD(+)</name>
        <dbReference type="ChEBI" id="CHEBI:58437"/>
        <note>ligand shared between two neighboring subunits</note>
    </ligand>
</feature>
<reference evidence="12 13" key="1">
    <citation type="submission" date="2017-04" db="EMBL/GenBank/DDBJ databases">
        <title>Draft Aigarchaeota genome from a New Zealand hot spring.</title>
        <authorList>
            <person name="Reysenbach A.-L."/>
            <person name="Donaho J.A."/>
            <person name="Gerhart J."/>
            <person name="Kelley J.F."/>
            <person name="Kouba K."/>
            <person name="Podar M."/>
            <person name="Stott M."/>
        </authorList>
    </citation>
    <scope>NUCLEOTIDE SEQUENCE [LARGE SCALE GENOMIC DNA]</scope>
    <source>
        <strain evidence="12">NZ13_MG1</strain>
    </source>
</reference>
<dbReference type="Gene3D" id="3.40.50.620">
    <property type="entry name" value="HUPs"/>
    <property type="match status" value="1"/>
</dbReference>
<evidence type="ECO:0000259" key="11">
    <source>
        <dbReference type="Pfam" id="PF02540"/>
    </source>
</evidence>
<protein>
    <recommendedName>
        <fullName evidence="8 10">NH(3)-dependent NAD(+) synthetase</fullName>
        <ecNumber evidence="8 10">6.3.1.5</ecNumber>
    </recommendedName>
</protein>
<evidence type="ECO:0000256" key="5">
    <source>
        <dbReference type="ARBA" id="ARBA00022840"/>
    </source>
</evidence>
<comment type="similarity">
    <text evidence="1 8 9">Belongs to the NAD synthetase family.</text>
</comment>
<organism evidence="12 13">
    <name type="scientific">Candidatus Terraquivivens tikiterensis</name>
    <dbReference type="NCBI Taxonomy" id="1980982"/>
    <lineage>
        <taxon>Archaea</taxon>
        <taxon>Nitrososphaerota</taxon>
        <taxon>Candidatus Wolframiiraptoraceae</taxon>
        <taxon>Candidatus Terraquivivens</taxon>
    </lineage>
</organism>
<dbReference type="Proteomes" id="UP000244066">
    <property type="component" value="Unassembled WGS sequence"/>
</dbReference>
<dbReference type="Pfam" id="PF02540">
    <property type="entry name" value="NAD_synthase"/>
    <property type="match status" value="1"/>
</dbReference>
<dbReference type="UniPathway" id="UPA00253">
    <property type="reaction ID" value="UER00333"/>
</dbReference>
<evidence type="ECO:0000313" key="12">
    <source>
        <dbReference type="EMBL" id="PUA31523.1"/>
    </source>
</evidence>
<dbReference type="PANTHER" id="PTHR23090">
    <property type="entry name" value="NH 3 /GLUTAMINE-DEPENDENT NAD + SYNTHETASE"/>
    <property type="match status" value="1"/>
</dbReference>
<evidence type="ECO:0000256" key="8">
    <source>
        <dbReference type="HAMAP-Rule" id="MF_00193"/>
    </source>
</evidence>
<evidence type="ECO:0000313" key="13">
    <source>
        <dbReference type="Proteomes" id="UP000244066"/>
    </source>
</evidence>
<feature type="binding site" description="in other chain" evidence="8">
    <location>
        <position position="156"/>
    </location>
    <ligand>
        <name>deamido-NAD(+)</name>
        <dbReference type="ChEBI" id="CHEBI:58437"/>
        <note>ligand shared between two neighboring subunits</note>
    </ligand>
</feature>
<name>A0A2R7Y242_9ARCH</name>
<dbReference type="HAMAP" id="MF_00193">
    <property type="entry name" value="NadE_ammonia_dep"/>
    <property type="match status" value="1"/>
</dbReference>
<dbReference type="InterPro" id="IPR003694">
    <property type="entry name" value="NAD_synthase"/>
</dbReference>
<dbReference type="InterPro" id="IPR022926">
    <property type="entry name" value="NH(3)-dep_NAD(+)_synth"/>
</dbReference>
<dbReference type="AlphaFoldDB" id="A0A2R7Y242"/>
<evidence type="ECO:0000256" key="4">
    <source>
        <dbReference type="ARBA" id="ARBA00022741"/>
    </source>
</evidence>
<evidence type="ECO:0000256" key="2">
    <source>
        <dbReference type="ARBA" id="ARBA00022598"/>
    </source>
</evidence>
<dbReference type="GO" id="GO:0008795">
    <property type="term" value="F:NAD+ synthase activity"/>
    <property type="evidence" value="ECO:0007669"/>
    <property type="project" value="UniProtKB-UniRule"/>
</dbReference>
<dbReference type="FunFam" id="3.40.50.620:FF:000106">
    <property type="entry name" value="Glutamine-dependent NAD(+) synthetase"/>
    <property type="match status" value="1"/>
</dbReference>
<sequence length="271" mass="29368">MVSAAEILKIDASETEESILDFLRGLLEESKADGYVLGLSGGLDSSVVAKLCVEAVGRENVLGLIMPSDTTPQEDVLDAERIASTLGIEYEIIDITGISNSLASICGHGSEASVLAKGNIKPRVRMVILYYHANILNRLVAGTGNRSEILIGYYTKYGDGGVDCLPIGNLYKTQVRQLAEHLGIPSSIIWKTPTAGLWKGQTDEGEIGLKYEQLDLLLYYLCDLGIDVKTASKLVGISVELAENVLMRMKRNEHKRRPIPMPPIPAGPTRG</sequence>
<feature type="binding site" evidence="8">
    <location>
        <position position="44"/>
    </location>
    <ligand>
        <name>Mg(2+)</name>
        <dbReference type="ChEBI" id="CHEBI:18420"/>
    </ligand>
</feature>
<dbReference type="NCBIfam" id="TIGR00552">
    <property type="entry name" value="nadE"/>
    <property type="match status" value="1"/>
</dbReference>
<evidence type="ECO:0000256" key="6">
    <source>
        <dbReference type="ARBA" id="ARBA00022842"/>
    </source>
</evidence>